<sequence length="78" mass="8941">MILTRYQMICDSYHVVGDACDVSCPDTPLPGIMRFYNVSSDTCEISDDTYQVSCDSYDVENDTYQKMIPIRYHAILIT</sequence>
<proteinExistence type="predicted"/>
<dbReference type="EnsemblPlants" id="OGLUM03G09680.1">
    <property type="protein sequence ID" value="OGLUM03G09680.1"/>
    <property type="gene ID" value="OGLUM03G09680"/>
</dbReference>
<dbReference type="Gramene" id="OGLUM03G09680.1">
    <property type="protein sequence ID" value="OGLUM03G09680.1"/>
    <property type="gene ID" value="OGLUM03G09680"/>
</dbReference>
<reference evidence="1" key="1">
    <citation type="submission" date="2015-04" db="UniProtKB">
        <authorList>
            <consortium name="EnsemblPlants"/>
        </authorList>
    </citation>
    <scope>IDENTIFICATION</scope>
</reference>
<dbReference type="AlphaFoldDB" id="A0A0D9Z4E3"/>
<dbReference type="Proteomes" id="UP000026961">
    <property type="component" value="Chromosome 3"/>
</dbReference>
<evidence type="ECO:0000313" key="1">
    <source>
        <dbReference type="EnsemblPlants" id="OGLUM03G09680.1"/>
    </source>
</evidence>
<reference evidence="1" key="2">
    <citation type="submission" date="2018-05" db="EMBL/GenBank/DDBJ databases">
        <title>OgluRS3 (Oryza glumaepatula Reference Sequence Version 3).</title>
        <authorList>
            <person name="Zhang J."/>
            <person name="Kudrna D."/>
            <person name="Lee S."/>
            <person name="Talag J."/>
            <person name="Welchert J."/>
            <person name="Wing R.A."/>
        </authorList>
    </citation>
    <scope>NUCLEOTIDE SEQUENCE [LARGE SCALE GENOMIC DNA]</scope>
</reference>
<protein>
    <submittedName>
        <fullName evidence="1">Uncharacterized protein</fullName>
    </submittedName>
</protein>
<evidence type="ECO:0000313" key="2">
    <source>
        <dbReference type="Proteomes" id="UP000026961"/>
    </source>
</evidence>
<name>A0A0D9Z4E3_9ORYZ</name>
<organism evidence="1">
    <name type="scientific">Oryza glumipatula</name>
    <dbReference type="NCBI Taxonomy" id="40148"/>
    <lineage>
        <taxon>Eukaryota</taxon>
        <taxon>Viridiplantae</taxon>
        <taxon>Streptophyta</taxon>
        <taxon>Embryophyta</taxon>
        <taxon>Tracheophyta</taxon>
        <taxon>Spermatophyta</taxon>
        <taxon>Magnoliopsida</taxon>
        <taxon>Liliopsida</taxon>
        <taxon>Poales</taxon>
        <taxon>Poaceae</taxon>
        <taxon>BOP clade</taxon>
        <taxon>Oryzoideae</taxon>
        <taxon>Oryzeae</taxon>
        <taxon>Oryzinae</taxon>
        <taxon>Oryza</taxon>
    </lineage>
</organism>
<dbReference type="HOGENOM" id="CLU_2625959_0_0_1"/>
<accession>A0A0D9Z4E3</accession>
<keyword evidence="2" id="KW-1185">Reference proteome</keyword>